<dbReference type="NCBIfam" id="TIGR04183">
    <property type="entry name" value="Por_Secre_tail"/>
    <property type="match status" value="1"/>
</dbReference>
<dbReference type="Proteomes" id="UP000187941">
    <property type="component" value="Chromosome"/>
</dbReference>
<reference evidence="3 4" key="1">
    <citation type="submission" date="2016-01" db="EMBL/GenBank/DDBJ databases">
        <authorList>
            <person name="Oliw E.H."/>
        </authorList>
    </citation>
    <scope>NUCLEOTIDE SEQUENCE [LARGE SCALE GENOMIC DNA]</scope>
    <source>
        <strain evidence="3 4">DY10</strain>
    </source>
</reference>
<dbReference type="OrthoDB" id="1488838at2"/>
<proteinExistence type="predicted"/>
<protein>
    <recommendedName>
        <fullName evidence="2">Secretion system C-terminal sorting domain-containing protein</fullName>
    </recommendedName>
</protein>
<organism evidence="3 4">
    <name type="scientific">Spirosoma montaniterrae</name>
    <dbReference type="NCBI Taxonomy" id="1178516"/>
    <lineage>
        <taxon>Bacteria</taxon>
        <taxon>Pseudomonadati</taxon>
        <taxon>Bacteroidota</taxon>
        <taxon>Cytophagia</taxon>
        <taxon>Cytophagales</taxon>
        <taxon>Cytophagaceae</taxon>
        <taxon>Spirosoma</taxon>
    </lineage>
</organism>
<feature type="domain" description="Secretion system C-terminal sorting" evidence="2">
    <location>
        <begin position="572"/>
        <end position="639"/>
    </location>
</feature>
<keyword evidence="1" id="KW-0472">Membrane</keyword>
<sequence>MSIVLRVQTAARPILRWIGLYVVWLGLIPLGALGQTPQRLPFFDDFSTSAGRPGLDLPNPARWVPGSGVYINNSMGINQPTVGIASFDGLRANGLPYTQNNQLAQGYTDTLASQPINLAGLSVRDSIYLSFYWQSRGLGELPDPPVVDTLRAPGSTTATTPGSFTLIVRQPGDSLTVQFRDAAGNWQTVWFQVGGRVNNNFPQAFVRVSDSKYFHANFAFRFRSFGRESGPFDTWNVDYVYLNRGRSINDRFVKDVAARQAVSPFLKRYTAMPLAQYVVNPAAETADSVITDINNLEDGFNFTTFQFSVRDEVSGRSIQQDPVTPTTLIPSLSSQRKVARPVPVSGFGTATRAQLRYTFNVNTTTDQQNPPIPGVDLRQNDTISGVAVLDNYYAYDDGSWEYGLQVGPREQLAVRFILNKPDVMTGVRLAVVPFKTDQTGQAFVLNVYSNDRGRPGAVIHRKSFTTRYPPYRNAFTEFLFDRGIAVRDTFYVGYQQISTSDTTLFRIGFDKNSPFGNAIFYNGGTIWEQNAGRASQLNFQGALMLRPILGGTDAGPVTAIPEPEPLPVLRTYPNPSTGLIRWDDPDLTRLEVIHPNGRLLLVIEPTRGQHTADLSQLPDGLYVLRLSTNQQTAVQKLMIQH</sequence>
<name>A0A1P9WY87_9BACT</name>
<evidence type="ECO:0000313" key="3">
    <source>
        <dbReference type="EMBL" id="AQG80339.1"/>
    </source>
</evidence>
<gene>
    <name evidence="3" type="ORF">AWR27_14035</name>
</gene>
<dbReference type="Pfam" id="PF18962">
    <property type="entry name" value="Por_Secre_tail"/>
    <property type="match status" value="1"/>
</dbReference>
<keyword evidence="1" id="KW-1133">Transmembrane helix</keyword>
<feature type="transmembrane region" description="Helical" evidence="1">
    <location>
        <begin position="14"/>
        <end position="33"/>
    </location>
</feature>
<dbReference type="EMBL" id="CP014263">
    <property type="protein sequence ID" value="AQG80339.1"/>
    <property type="molecule type" value="Genomic_DNA"/>
</dbReference>
<keyword evidence="1" id="KW-0812">Transmembrane</keyword>
<dbReference type="RefSeq" id="WP_077131766.1">
    <property type="nucleotide sequence ID" value="NZ_CP014263.1"/>
</dbReference>
<evidence type="ECO:0000256" key="1">
    <source>
        <dbReference type="SAM" id="Phobius"/>
    </source>
</evidence>
<evidence type="ECO:0000259" key="2">
    <source>
        <dbReference type="Pfam" id="PF18962"/>
    </source>
</evidence>
<dbReference type="AlphaFoldDB" id="A0A1P9WY87"/>
<accession>A0A1P9WY87</accession>
<evidence type="ECO:0000313" key="4">
    <source>
        <dbReference type="Proteomes" id="UP000187941"/>
    </source>
</evidence>
<dbReference type="STRING" id="1178516.AWR27_14035"/>
<dbReference type="InterPro" id="IPR026444">
    <property type="entry name" value="Secre_tail"/>
</dbReference>
<keyword evidence="4" id="KW-1185">Reference proteome</keyword>
<dbReference type="KEGG" id="smon:AWR27_14035"/>